<protein>
    <submittedName>
        <fullName evidence="2">ISXO2-like transposase domain-containing protein</fullName>
    </submittedName>
</protein>
<evidence type="ECO:0000259" key="1">
    <source>
        <dbReference type="Pfam" id="PF12762"/>
    </source>
</evidence>
<accession>A0A1C3W0Y1</accession>
<gene>
    <name evidence="2" type="ORF">GA0061101_107249</name>
</gene>
<evidence type="ECO:0000313" key="2">
    <source>
        <dbReference type="EMBL" id="SCB33545.1"/>
    </source>
</evidence>
<feature type="domain" description="ISXO2-like transposase" evidence="1">
    <location>
        <begin position="1"/>
        <end position="49"/>
    </location>
</feature>
<dbReference type="AlphaFoldDB" id="A0A1C3W0Y1"/>
<dbReference type="Pfam" id="PF12762">
    <property type="entry name" value="DDE_Tnp_IS1595"/>
    <property type="match status" value="1"/>
</dbReference>
<name>A0A1C3W0Y1_9HYPH</name>
<dbReference type="EMBL" id="FMAF01000007">
    <property type="protein sequence ID" value="SCB33545.1"/>
    <property type="molecule type" value="Genomic_DNA"/>
</dbReference>
<reference evidence="2 3" key="1">
    <citation type="submission" date="2016-08" db="EMBL/GenBank/DDBJ databases">
        <authorList>
            <person name="Seilhamer J.J."/>
        </authorList>
    </citation>
    <scope>NUCLEOTIDE SEQUENCE [LARGE SCALE GENOMIC DNA]</scope>
    <source>
        <strain evidence="2 3">P1-7</strain>
    </source>
</reference>
<dbReference type="Proteomes" id="UP000199205">
    <property type="component" value="Unassembled WGS sequence"/>
</dbReference>
<dbReference type="InterPro" id="IPR024445">
    <property type="entry name" value="Tnp_ISXO2-like"/>
</dbReference>
<organism evidence="2 3">
    <name type="scientific">Rhizobium lusitanum</name>
    <dbReference type="NCBI Taxonomy" id="293958"/>
    <lineage>
        <taxon>Bacteria</taxon>
        <taxon>Pseudomonadati</taxon>
        <taxon>Pseudomonadota</taxon>
        <taxon>Alphaproteobacteria</taxon>
        <taxon>Hyphomicrobiales</taxon>
        <taxon>Rhizobiaceae</taxon>
        <taxon>Rhizobium/Agrobacterium group</taxon>
        <taxon>Rhizobium</taxon>
    </lineage>
</organism>
<sequence length="57" mass="6419">MSDEAKAFVAAGESFVAHETLNHSSREYVRDAVQVNSAEGFNARVRRSELYLSIHKH</sequence>
<proteinExistence type="predicted"/>
<evidence type="ECO:0000313" key="3">
    <source>
        <dbReference type="Proteomes" id="UP000199205"/>
    </source>
</evidence>